<keyword evidence="3" id="KW-1185">Reference proteome</keyword>
<dbReference type="PANTHER" id="PTHR33643:SF1">
    <property type="entry name" value="UREASE ACCESSORY PROTEIN D"/>
    <property type="match status" value="1"/>
</dbReference>
<dbReference type="InterPro" id="IPR002669">
    <property type="entry name" value="UreD"/>
</dbReference>
<comment type="similarity">
    <text evidence="1">Belongs to the UreD family.</text>
</comment>
<dbReference type="KEGG" id="goe:100902030"/>
<reference evidence="4" key="1">
    <citation type="submission" date="2025-08" db="UniProtKB">
        <authorList>
            <consortium name="RefSeq"/>
        </authorList>
    </citation>
    <scope>IDENTIFICATION</scope>
</reference>
<dbReference type="GeneID" id="100902030"/>
<accession>A0AAJ6VZ81</accession>
<evidence type="ECO:0000256" key="1">
    <source>
        <dbReference type="ARBA" id="ARBA00007177"/>
    </source>
</evidence>
<name>A0AAJ6VZ81_9ACAR</name>
<dbReference type="Pfam" id="PF01774">
    <property type="entry name" value="UreD"/>
    <property type="match status" value="1"/>
</dbReference>
<evidence type="ECO:0000313" key="4">
    <source>
        <dbReference type="RefSeq" id="XP_003745390.1"/>
    </source>
</evidence>
<evidence type="ECO:0000256" key="2">
    <source>
        <dbReference type="ARBA" id="ARBA00023186"/>
    </source>
</evidence>
<dbReference type="PANTHER" id="PTHR33643">
    <property type="entry name" value="UREASE ACCESSORY PROTEIN D"/>
    <property type="match status" value="1"/>
</dbReference>
<dbReference type="GO" id="GO:0016151">
    <property type="term" value="F:nickel cation binding"/>
    <property type="evidence" value="ECO:0007669"/>
    <property type="project" value="InterPro"/>
</dbReference>
<dbReference type="HAMAP" id="MF_01384">
    <property type="entry name" value="UreD"/>
    <property type="match status" value="1"/>
</dbReference>
<dbReference type="RefSeq" id="XP_003745390.1">
    <property type="nucleotide sequence ID" value="XM_003745342.1"/>
</dbReference>
<organism evidence="3 4">
    <name type="scientific">Galendromus occidentalis</name>
    <name type="common">western predatory mite</name>
    <dbReference type="NCBI Taxonomy" id="34638"/>
    <lineage>
        <taxon>Eukaryota</taxon>
        <taxon>Metazoa</taxon>
        <taxon>Ecdysozoa</taxon>
        <taxon>Arthropoda</taxon>
        <taxon>Chelicerata</taxon>
        <taxon>Arachnida</taxon>
        <taxon>Acari</taxon>
        <taxon>Parasitiformes</taxon>
        <taxon>Mesostigmata</taxon>
        <taxon>Gamasina</taxon>
        <taxon>Phytoseioidea</taxon>
        <taxon>Phytoseiidae</taxon>
        <taxon>Typhlodrominae</taxon>
        <taxon>Galendromus</taxon>
    </lineage>
</organism>
<sequence>MTACNSSRQTRVCEAFVEFKSRAAGETAYEWSEPVKLFFTYPYKLFIPHPRVRKGEPTRWVYPVVFGGGLVSGDSLEFKIKCGTGSSILLTSQAFNKVYKSLRSGVCRQINDFTVERNSLLSVLPDLMVCFAESKYTQTQKIRLRDPTSSIVYLDWFSSGRIAYQERWQFAYLHTLLEIYLGEELVLRENLVLEKVDGLSISDRMKNFDVFGLLIIYGGTTLVKELKTSVLTELSKREEYGVAAESQNVFCTSLTKHEIGVVRFICADSRAAYSRIEKLLTPMFETYGGNPFFNKY</sequence>
<gene>
    <name evidence="4" type="primary">LOC100902030</name>
</gene>
<protein>
    <submittedName>
        <fullName evidence="4">Urease accessory protein D</fullName>
    </submittedName>
</protein>
<keyword evidence="2" id="KW-0143">Chaperone</keyword>
<dbReference type="AlphaFoldDB" id="A0AAJ6VZ81"/>
<dbReference type="Proteomes" id="UP000694867">
    <property type="component" value="Unplaced"/>
</dbReference>
<evidence type="ECO:0000313" key="3">
    <source>
        <dbReference type="Proteomes" id="UP000694867"/>
    </source>
</evidence>
<proteinExistence type="inferred from homology"/>